<organism evidence="9 10">
    <name type="scientific">Alkalihalobacillus trypoxylicola</name>
    <dbReference type="NCBI Taxonomy" id="519424"/>
    <lineage>
        <taxon>Bacteria</taxon>
        <taxon>Bacillati</taxon>
        <taxon>Bacillota</taxon>
        <taxon>Bacilli</taxon>
        <taxon>Bacillales</taxon>
        <taxon>Bacillaceae</taxon>
        <taxon>Alkalihalobacillus</taxon>
    </lineage>
</organism>
<comment type="subcellular location">
    <subcellularLocation>
        <location evidence="1">Cell membrane</location>
    </subcellularLocation>
</comment>
<dbReference type="PANTHER" id="PTHR42711:SF13">
    <property type="entry name" value="ABC TRANSPORTER, ATP-BINDING PROTEIN"/>
    <property type="match status" value="1"/>
</dbReference>
<protein>
    <submittedName>
        <fullName evidence="9">ABC transporter ATP-binding protein</fullName>
    </submittedName>
</protein>
<accession>A0A161PBI1</accession>
<evidence type="ECO:0000256" key="5">
    <source>
        <dbReference type="ARBA" id="ARBA00022840"/>
    </source>
</evidence>
<dbReference type="GO" id="GO:0005886">
    <property type="term" value="C:plasma membrane"/>
    <property type="evidence" value="ECO:0007669"/>
    <property type="project" value="UniProtKB-SubCell"/>
</dbReference>
<dbReference type="STRING" id="519424.AZF04_08850"/>
<evidence type="ECO:0000256" key="7">
    <source>
        <dbReference type="ARBA" id="ARBA00023136"/>
    </source>
</evidence>
<dbReference type="Proteomes" id="UP000075806">
    <property type="component" value="Unassembled WGS sequence"/>
</dbReference>
<keyword evidence="7" id="KW-0472">Membrane</keyword>
<dbReference type="OrthoDB" id="9804819at2"/>
<evidence type="ECO:0000313" key="9">
    <source>
        <dbReference type="EMBL" id="KYG29612.1"/>
    </source>
</evidence>
<evidence type="ECO:0000259" key="8">
    <source>
        <dbReference type="PROSITE" id="PS50893"/>
    </source>
</evidence>
<keyword evidence="2" id="KW-0813">Transport</keyword>
<comment type="caution">
    <text evidence="9">The sequence shown here is derived from an EMBL/GenBank/DDBJ whole genome shotgun (WGS) entry which is preliminary data.</text>
</comment>
<name>A0A161PBI1_9BACI</name>
<keyword evidence="4" id="KW-0547">Nucleotide-binding</keyword>
<evidence type="ECO:0000256" key="1">
    <source>
        <dbReference type="ARBA" id="ARBA00004236"/>
    </source>
</evidence>
<dbReference type="CDD" id="cd03230">
    <property type="entry name" value="ABC_DR_subfamily_A"/>
    <property type="match status" value="1"/>
</dbReference>
<dbReference type="Gene3D" id="3.40.50.300">
    <property type="entry name" value="P-loop containing nucleotide triphosphate hydrolases"/>
    <property type="match status" value="1"/>
</dbReference>
<gene>
    <name evidence="9" type="ORF">AZF04_08850</name>
</gene>
<evidence type="ECO:0000256" key="4">
    <source>
        <dbReference type="ARBA" id="ARBA00022741"/>
    </source>
</evidence>
<evidence type="ECO:0000256" key="3">
    <source>
        <dbReference type="ARBA" id="ARBA00022475"/>
    </source>
</evidence>
<dbReference type="FunFam" id="3.40.50.300:FF:000589">
    <property type="entry name" value="ABC transporter, ATP-binding subunit"/>
    <property type="match status" value="1"/>
</dbReference>
<dbReference type="InterPro" id="IPR050763">
    <property type="entry name" value="ABC_transporter_ATP-binding"/>
</dbReference>
<dbReference type="GO" id="GO:0016887">
    <property type="term" value="F:ATP hydrolysis activity"/>
    <property type="evidence" value="ECO:0007669"/>
    <property type="project" value="InterPro"/>
</dbReference>
<dbReference type="AlphaFoldDB" id="A0A161PBI1"/>
<dbReference type="RefSeq" id="WP_061949408.1">
    <property type="nucleotide sequence ID" value="NZ_LTAO01000023.1"/>
</dbReference>
<evidence type="ECO:0000256" key="6">
    <source>
        <dbReference type="ARBA" id="ARBA00022967"/>
    </source>
</evidence>
<keyword evidence="10" id="KW-1185">Reference proteome</keyword>
<sequence length="284" mass="31729">MEKQKVIAVEHLSKKFKEATALKDLSFSVQAGEIFGFLGPSGSGKTTTIKILTGQLAQSSGKANVLGKPVEQINENIYEQVGIVTDNSGLYEKMTVYSNLKVFAKILNVKKERITELLERVGLEEHKHKLANQLSKGMGQRLVLARALLHQPKVLFLDEPTSGLDPSTALAVHELLFELRKNGTAIFLTTHNMDEATKLCDRVALLNEGLIVEHGPPKEVCLKYHSEKKYKIQLTDGQAFVLPHSNETTERIRVWMAKDELMTIHSCEPTLEKVFLEVTGRELL</sequence>
<evidence type="ECO:0000313" key="10">
    <source>
        <dbReference type="Proteomes" id="UP000075806"/>
    </source>
</evidence>
<dbReference type="PROSITE" id="PS50893">
    <property type="entry name" value="ABC_TRANSPORTER_2"/>
    <property type="match status" value="1"/>
</dbReference>
<dbReference type="GO" id="GO:0005524">
    <property type="term" value="F:ATP binding"/>
    <property type="evidence" value="ECO:0007669"/>
    <property type="project" value="UniProtKB-KW"/>
</dbReference>
<evidence type="ECO:0000256" key="2">
    <source>
        <dbReference type="ARBA" id="ARBA00022448"/>
    </source>
</evidence>
<dbReference type="InterPro" id="IPR003439">
    <property type="entry name" value="ABC_transporter-like_ATP-bd"/>
</dbReference>
<dbReference type="InterPro" id="IPR027417">
    <property type="entry name" value="P-loop_NTPase"/>
</dbReference>
<dbReference type="InterPro" id="IPR003593">
    <property type="entry name" value="AAA+_ATPase"/>
</dbReference>
<keyword evidence="3" id="KW-1003">Cell membrane</keyword>
<proteinExistence type="predicted"/>
<dbReference type="SUPFAM" id="SSF52540">
    <property type="entry name" value="P-loop containing nucleoside triphosphate hydrolases"/>
    <property type="match status" value="1"/>
</dbReference>
<keyword evidence="6" id="KW-1278">Translocase</keyword>
<dbReference type="SMART" id="SM00382">
    <property type="entry name" value="AAA"/>
    <property type="match status" value="1"/>
</dbReference>
<dbReference type="PANTHER" id="PTHR42711">
    <property type="entry name" value="ABC TRANSPORTER ATP-BINDING PROTEIN"/>
    <property type="match status" value="1"/>
</dbReference>
<feature type="domain" description="ABC transporter" evidence="8">
    <location>
        <begin position="7"/>
        <end position="233"/>
    </location>
</feature>
<dbReference type="EMBL" id="LTAO01000023">
    <property type="protein sequence ID" value="KYG29612.1"/>
    <property type="molecule type" value="Genomic_DNA"/>
</dbReference>
<reference evidence="9" key="1">
    <citation type="submission" date="2016-02" db="EMBL/GenBank/DDBJ databases">
        <title>Genome sequence of Bacillus trypoxylicola KCTC 13244(T).</title>
        <authorList>
            <person name="Jeong H."/>
            <person name="Park S.-H."/>
            <person name="Choi S.-K."/>
        </authorList>
    </citation>
    <scope>NUCLEOTIDE SEQUENCE [LARGE SCALE GENOMIC DNA]</scope>
    <source>
        <strain evidence="9">KCTC 13244</strain>
    </source>
</reference>
<keyword evidence="5 9" id="KW-0067">ATP-binding</keyword>
<dbReference type="Pfam" id="PF00005">
    <property type="entry name" value="ABC_tran"/>
    <property type="match status" value="1"/>
</dbReference>